<reference evidence="1" key="2">
    <citation type="submission" date="2020-11" db="EMBL/GenBank/DDBJ databases">
        <authorList>
            <person name="McCartney M.A."/>
            <person name="Auch B."/>
            <person name="Kono T."/>
            <person name="Mallez S."/>
            <person name="Becker A."/>
            <person name="Gohl D.M."/>
            <person name="Silverstein K.A.T."/>
            <person name="Koren S."/>
            <person name="Bechman K.B."/>
            <person name="Herman A."/>
            <person name="Abrahante J.E."/>
            <person name="Garbe J."/>
        </authorList>
    </citation>
    <scope>NUCLEOTIDE SEQUENCE</scope>
    <source>
        <strain evidence="1">Duluth1</strain>
        <tissue evidence="1">Whole animal</tissue>
    </source>
</reference>
<gene>
    <name evidence="1" type="ORF">DPMN_113633</name>
</gene>
<name>A0A9D4KHU6_DREPO</name>
<dbReference type="EMBL" id="JAIWYP010000004">
    <property type="protein sequence ID" value="KAH3840188.1"/>
    <property type="molecule type" value="Genomic_DNA"/>
</dbReference>
<organism evidence="1 2">
    <name type="scientific">Dreissena polymorpha</name>
    <name type="common">Zebra mussel</name>
    <name type="synonym">Mytilus polymorpha</name>
    <dbReference type="NCBI Taxonomy" id="45954"/>
    <lineage>
        <taxon>Eukaryota</taxon>
        <taxon>Metazoa</taxon>
        <taxon>Spiralia</taxon>
        <taxon>Lophotrochozoa</taxon>
        <taxon>Mollusca</taxon>
        <taxon>Bivalvia</taxon>
        <taxon>Autobranchia</taxon>
        <taxon>Heteroconchia</taxon>
        <taxon>Euheterodonta</taxon>
        <taxon>Imparidentia</taxon>
        <taxon>Neoheterodontei</taxon>
        <taxon>Myida</taxon>
        <taxon>Dreissenoidea</taxon>
        <taxon>Dreissenidae</taxon>
        <taxon>Dreissena</taxon>
    </lineage>
</organism>
<evidence type="ECO:0000313" key="2">
    <source>
        <dbReference type="Proteomes" id="UP000828390"/>
    </source>
</evidence>
<accession>A0A9D4KHU6</accession>
<keyword evidence="2" id="KW-1185">Reference proteome</keyword>
<dbReference type="AlphaFoldDB" id="A0A9D4KHU6"/>
<comment type="caution">
    <text evidence="1">The sequence shown here is derived from an EMBL/GenBank/DDBJ whole genome shotgun (WGS) entry which is preliminary data.</text>
</comment>
<protein>
    <submittedName>
        <fullName evidence="1">Uncharacterized protein</fullName>
    </submittedName>
</protein>
<reference evidence="1" key="1">
    <citation type="journal article" date="2019" name="bioRxiv">
        <title>The Genome of the Zebra Mussel, Dreissena polymorpha: A Resource for Invasive Species Research.</title>
        <authorList>
            <person name="McCartney M.A."/>
            <person name="Auch B."/>
            <person name="Kono T."/>
            <person name="Mallez S."/>
            <person name="Zhang Y."/>
            <person name="Obille A."/>
            <person name="Becker A."/>
            <person name="Abrahante J.E."/>
            <person name="Garbe J."/>
            <person name="Badalamenti J.P."/>
            <person name="Herman A."/>
            <person name="Mangelson H."/>
            <person name="Liachko I."/>
            <person name="Sullivan S."/>
            <person name="Sone E.D."/>
            <person name="Koren S."/>
            <person name="Silverstein K.A.T."/>
            <person name="Beckman K.B."/>
            <person name="Gohl D.M."/>
        </authorList>
    </citation>
    <scope>NUCLEOTIDE SEQUENCE</scope>
    <source>
        <strain evidence="1">Duluth1</strain>
        <tissue evidence="1">Whole animal</tissue>
    </source>
</reference>
<sequence length="162" mass="18629">MYTDIDVYRIRIGFFYSLTMKSKGLQLMNKFELVCWLAILLLRGGDVHPNPGPDSSLDMSSSSLGTSFSSSINDAFVNNLKIVHYNVQSFLAKKDILYADLNNFNIIVFTETWLSSTVDTADLLFPFYHRSFRLDRRNDPHGKFDLFAIERPDLQIDDLECL</sequence>
<dbReference type="Proteomes" id="UP000828390">
    <property type="component" value="Unassembled WGS sequence"/>
</dbReference>
<evidence type="ECO:0000313" key="1">
    <source>
        <dbReference type="EMBL" id="KAH3840188.1"/>
    </source>
</evidence>
<proteinExistence type="predicted"/>